<accession>A0A7H4MF31</accession>
<dbReference type="PROSITE" id="PS50983">
    <property type="entry name" value="FE_B12_PBP"/>
    <property type="match status" value="1"/>
</dbReference>
<evidence type="ECO:0000313" key="4">
    <source>
        <dbReference type="Proteomes" id="UP000254545"/>
    </source>
</evidence>
<proteinExistence type="predicted"/>
<dbReference type="EMBL" id="UGKR01000003">
    <property type="protein sequence ID" value="STS88931.1"/>
    <property type="molecule type" value="Genomic_DNA"/>
</dbReference>
<feature type="chain" id="PRO_5028832029" evidence="1">
    <location>
        <begin position="24"/>
        <end position="257"/>
    </location>
</feature>
<evidence type="ECO:0000256" key="1">
    <source>
        <dbReference type="SAM" id="SignalP"/>
    </source>
</evidence>
<reference evidence="3 4" key="1">
    <citation type="submission" date="2018-06" db="EMBL/GenBank/DDBJ databases">
        <authorList>
            <consortium name="Pathogen Informatics"/>
            <person name="Doyle S."/>
        </authorList>
    </citation>
    <scope>NUCLEOTIDE SEQUENCE [LARGE SCALE GENOMIC DNA]</scope>
    <source>
        <strain evidence="3 4">NCTC9177</strain>
    </source>
</reference>
<dbReference type="Gene3D" id="3.40.50.1980">
    <property type="entry name" value="Nitrogenase molybdenum iron protein domain"/>
    <property type="match status" value="2"/>
</dbReference>
<evidence type="ECO:0000313" key="3">
    <source>
        <dbReference type="EMBL" id="STS88931.1"/>
    </source>
</evidence>
<dbReference type="AlphaFoldDB" id="A0A7H4MF31"/>
<organism evidence="3 4">
    <name type="scientific">Klebsiella variicola</name>
    <dbReference type="NCBI Taxonomy" id="244366"/>
    <lineage>
        <taxon>Bacteria</taxon>
        <taxon>Pseudomonadati</taxon>
        <taxon>Pseudomonadota</taxon>
        <taxon>Gammaproteobacteria</taxon>
        <taxon>Enterobacterales</taxon>
        <taxon>Enterobacteriaceae</taxon>
        <taxon>Klebsiella/Raoultella group</taxon>
        <taxon>Klebsiella</taxon>
        <taxon>Klebsiella pneumoniae complex</taxon>
    </lineage>
</organism>
<gene>
    <name evidence="3" type="ORF">NCTC9177_02792</name>
</gene>
<dbReference type="PANTHER" id="PTHR30535:SF34">
    <property type="entry name" value="MOLYBDATE-BINDING PROTEIN MOLA"/>
    <property type="match status" value="1"/>
</dbReference>
<dbReference type="InterPro" id="IPR050902">
    <property type="entry name" value="ABC_Transporter_SBP"/>
</dbReference>
<dbReference type="PANTHER" id="PTHR30535">
    <property type="entry name" value="VITAMIN B12-BINDING PROTEIN"/>
    <property type="match status" value="1"/>
</dbReference>
<protein>
    <submittedName>
        <fullName evidence="3">Solute-binding periplasmic protein of iron/siderophore ABC transporter</fullName>
    </submittedName>
</protein>
<keyword evidence="1" id="KW-0732">Signal</keyword>
<feature type="signal peptide" evidence="1">
    <location>
        <begin position="1"/>
        <end position="23"/>
    </location>
</feature>
<dbReference type="SUPFAM" id="SSF53807">
    <property type="entry name" value="Helical backbone' metal receptor"/>
    <property type="match status" value="1"/>
</dbReference>
<comment type="caution">
    <text evidence="3">The sequence shown here is derived from an EMBL/GenBank/DDBJ whole genome shotgun (WGS) entry which is preliminary data.</text>
</comment>
<dbReference type="Pfam" id="PF01497">
    <property type="entry name" value="Peripla_BP_2"/>
    <property type="match status" value="1"/>
</dbReference>
<evidence type="ECO:0000259" key="2">
    <source>
        <dbReference type="PROSITE" id="PS50983"/>
    </source>
</evidence>
<dbReference type="InterPro" id="IPR002491">
    <property type="entry name" value="ABC_transptr_periplasmic_BD"/>
</dbReference>
<feature type="domain" description="Fe/B12 periplasmic-binding" evidence="2">
    <location>
        <begin position="46"/>
        <end position="257"/>
    </location>
</feature>
<sequence length="257" mass="28098">MARKSVRSLLITALIATPLFSYATQYPLTVTDLDGRQVTLAKEPQRIILQDGRDIMTLALLDRDNPFKRLVAWNNLAKKQDVATWQMLKTTWPQSATILDMGFSDKGNVDLESVIARQPDLMIAQLRARPALMESGVIDKLSALHVPVLFVDYEIDPAKDTAPSIDLLGKVLNRESQAKAFTDYYRQQLQTIRQKTAAITPKANVFVEALAGNSDACCFTHGHSGWGGLVEAVGANNIGSQLLPGASGFVSLEKSSA</sequence>
<dbReference type="Proteomes" id="UP000254545">
    <property type="component" value="Unassembled WGS sequence"/>
</dbReference>
<name>A0A7H4MF31_KLEVA</name>